<keyword evidence="2" id="KW-1185">Reference proteome</keyword>
<comment type="caution">
    <text evidence="1">The sequence shown here is derived from an EMBL/GenBank/DDBJ whole genome shotgun (WGS) entry which is preliminary data.</text>
</comment>
<sequence>MDEYALLNELKTLRRGRGLQHPNVSTMIGPNLRELSKIDENDSNGVAREKIIKKLHEMIKRLPSHNQLSAEAALGLTNRFDQELYSDRISTLAVSLDRDVRTARRRVDDAFARLAEVATQSGNRPAYRSTSWQIDHFSAILRLDTPTPMCLEERKILALEDDVQNLVISISIPPRDNSDTDTRGANFEVMFGAILVEVVKATPSRFTYTLQLPRSLAAGETHDYGLITRLPEHQPMRPHYMYFPERPCADFDVRIRFAQDALPEQCWSRSDAFPRDADDAPPTTTVLRPDLVGEVQAHFSDLMPGLGYGVQWKF</sequence>
<organism evidence="1 2">
    <name type="scientific">Kibdelosporangium banguiense</name>
    <dbReference type="NCBI Taxonomy" id="1365924"/>
    <lineage>
        <taxon>Bacteria</taxon>
        <taxon>Bacillati</taxon>
        <taxon>Actinomycetota</taxon>
        <taxon>Actinomycetes</taxon>
        <taxon>Pseudonocardiales</taxon>
        <taxon>Pseudonocardiaceae</taxon>
        <taxon>Kibdelosporangium</taxon>
    </lineage>
</organism>
<dbReference type="EMBL" id="JAGINW010000001">
    <property type="protein sequence ID" value="MBP2321772.1"/>
    <property type="molecule type" value="Genomic_DNA"/>
</dbReference>
<evidence type="ECO:0000313" key="1">
    <source>
        <dbReference type="EMBL" id="MBP2321772.1"/>
    </source>
</evidence>
<gene>
    <name evidence="1" type="ORF">JOF56_002157</name>
</gene>
<evidence type="ECO:0000313" key="2">
    <source>
        <dbReference type="Proteomes" id="UP001519332"/>
    </source>
</evidence>
<name>A0ABS4TBH0_9PSEU</name>
<reference evidence="1 2" key="1">
    <citation type="submission" date="2021-03" db="EMBL/GenBank/DDBJ databases">
        <title>Sequencing the genomes of 1000 actinobacteria strains.</title>
        <authorList>
            <person name="Klenk H.-P."/>
        </authorList>
    </citation>
    <scope>NUCLEOTIDE SEQUENCE [LARGE SCALE GENOMIC DNA]</scope>
    <source>
        <strain evidence="1 2">DSM 46670</strain>
    </source>
</reference>
<proteinExistence type="predicted"/>
<accession>A0ABS4TBH0</accession>
<dbReference type="Proteomes" id="UP001519332">
    <property type="component" value="Unassembled WGS sequence"/>
</dbReference>
<protein>
    <submittedName>
        <fullName evidence="1">Uncharacterized protein</fullName>
    </submittedName>
</protein>
<dbReference type="RefSeq" id="WP_209636835.1">
    <property type="nucleotide sequence ID" value="NZ_JAGINW010000001.1"/>
</dbReference>